<dbReference type="InterPro" id="IPR031944">
    <property type="entry name" value="RsgA_N"/>
</dbReference>
<dbReference type="Pfam" id="PF03193">
    <property type="entry name" value="RsgA_GTPase"/>
    <property type="match status" value="1"/>
</dbReference>
<evidence type="ECO:0000259" key="12">
    <source>
        <dbReference type="PROSITE" id="PS51721"/>
    </source>
</evidence>
<feature type="binding site" evidence="10">
    <location>
        <position position="253"/>
    </location>
    <ligand>
        <name>Zn(2+)</name>
        <dbReference type="ChEBI" id="CHEBI:29105"/>
    </ligand>
</feature>
<evidence type="ECO:0000256" key="1">
    <source>
        <dbReference type="ARBA" id="ARBA00022490"/>
    </source>
</evidence>
<accession>A0A134ABL4</accession>
<dbReference type="Gene3D" id="1.10.40.50">
    <property type="entry name" value="Probable gtpase engc, domain 3"/>
    <property type="match status" value="1"/>
</dbReference>
<evidence type="ECO:0000256" key="6">
    <source>
        <dbReference type="ARBA" id="ARBA00022801"/>
    </source>
</evidence>
<dbReference type="Gene3D" id="3.40.50.300">
    <property type="entry name" value="P-loop containing nucleotide triphosphate hydrolases"/>
    <property type="match status" value="1"/>
</dbReference>
<keyword evidence="3 10" id="KW-0479">Metal-binding</keyword>
<feature type="binding site" evidence="10">
    <location>
        <begin position="115"/>
        <end position="118"/>
    </location>
    <ligand>
        <name>GTP</name>
        <dbReference type="ChEBI" id="CHEBI:37565"/>
    </ligand>
</feature>
<feature type="binding site" evidence="10">
    <location>
        <position position="246"/>
    </location>
    <ligand>
        <name>Zn(2+)</name>
        <dbReference type="ChEBI" id="CHEBI:29105"/>
    </ligand>
</feature>
<sequence>MRLKGRITKLLGGYYYVAGEDGEYYETRARGIFRHLGQKPVVGDYVEIMVDEGHHLHSVEKILERTNSILRPPISNVDQIFLFIPTANPNYNLLLVDKMLAYYESKNVDVVPIVSKFDINPEEAGKLIALYESAGYKVQRLSKFNEDTVSSIKKLLPGKTTALSGVSGSGKSTFLNHVLGINLETGTVSEKTNRGKHTTRHTEIFKGEEGMYLFDTPGFSSMEISEIQSQDLDKYYRDFHDYLGECKFMDCTHRKEPGCRILKAFEDGDIQPTRYENYLKIYEELSEKENSKWR</sequence>
<dbReference type="SUPFAM" id="SSF50249">
    <property type="entry name" value="Nucleic acid-binding proteins"/>
    <property type="match status" value="1"/>
</dbReference>
<dbReference type="EMBL" id="LSDG01000045">
    <property type="protein sequence ID" value="KXB65107.1"/>
    <property type="molecule type" value="Genomic_DNA"/>
</dbReference>
<keyword evidence="6 10" id="KW-0378">Hydrolase</keyword>
<dbReference type="PANTHER" id="PTHR32120">
    <property type="entry name" value="SMALL RIBOSOMAL SUBUNIT BIOGENESIS GTPASE RSGA"/>
    <property type="match status" value="1"/>
</dbReference>
<evidence type="ECO:0000259" key="11">
    <source>
        <dbReference type="PROSITE" id="PS50936"/>
    </source>
</evidence>
<comment type="function">
    <text evidence="10">One of several proteins that assist in the late maturation steps of the functional core of the 30S ribosomal subunit. Helps release RbfA from mature subunits. May play a role in the assembly of ribosomal proteins into the subunit. Circularly permuted GTPase that catalyzes slow GTP hydrolysis, GTPase activity is stimulated by the 30S ribosomal subunit.</text>
</comment>
<dbReference type="GO" id="GO:0005525">
    <property type="term" value="F:GTP binding"/>
    <property type="evidence" value="ECO:0007669"/>
    <property type="project" value="UniProtKB-UniRule"/>
</dbReference>
<dbReference type="InterPro" id="IPR010914">
    <property type="entry name" value="RsgA_GTPase_dom"/>
</dbReference>
<comment type="caution">
    <text evidence="13">The sequence shown here is derived from an EMBL/GenBank/DDBJ whole genome shotgun (WGS) entry which is preliminary data.</text>
</comment>
<evidence type="ECO:0000256" key="7">
    <source>
        <dbReference type="ARBA" id="ARBA00022833"/>
    </source>
</evidence>
<dbReference type="Proteomes" id="UP000070442">
    <property type="component" value="Unassembled WGS sequence"/>
</dbReference>
<organism evidence="13 14">
    <name type="scientific">Aedoeadaptatus coxii</name>
    <dbReference type="NCBI Taxonomy" id="755172"/>
    <lineage>
        <taxon>Bacteria</taxon>
        <taxon>Bacillati</taxon>
        <taxon>Bacillota</taxon>
        <taxon>Tissierellia</taxon>
        <taxon>Tissierellales</taxon>
        <taxon>Peptoniphilaceae</taxon>
        <taxon>Aedoeadaptatus</taxon>
    </lineage>
</organism>
<dbReference type="AlphaFoldDB" id="A0A134ABL4"/>
<dbReference type="GO" id="GO:0042274">
    <property type="term" value="P:ribosomal small subunit biogenesis"/>
    <property type="evidence" value="ECO:0007669"/>
    <property type="project" value="UniProtKB-UniRule"/>
</dbReference>
<dbReference type="InterPro" id="IPR012340">
    <property type="entry name" value="NA-bd_OB-fold"/>
</dbReference>
<comment type="cofactor">
    <cofactor evidence="10">
        <name>Zn(2+)</name>
        <dbReference type="ChEBI" id="CHEBI:29105"/>
    </cofactor>
    <text evidence="10">Binds 1 zinc ion per subunit.</text>
</comment>
<feature type="domain" description="EngC GTPase" evidence="11">
    <location>
        <begin position="75"/>
        <end position="220"/>
    </location>
</feature>
<keyword evidence="2 10" id="KW-0690">Ribosome biogenesis</keyword>
<feature type="binding site" evidence="10">
    <location>
        <position position="259"/>
    </location>
    <ligand>
        <name>Zn(2+)</name>
        <dbReference type="ChEBI" id="CHEBI:29105"/>
    </ligand>
</feature>
<dbReference type="SUPFAM" id="SSF52540">
    <property type="entry name" value="P-loop containing nucleoside triphosphate hydrolases"/>
    <property type="match status" value="1"/>
</dbReference>
<evidence type="ECO:0000313" key="14">
    <source>
        <dbReference type="Proteomes" id="UP000070442"/>
    </source>
</evidence>
<gene>
    <name evidence="10" type="primary">rsgA</name>
    <name evidence="13" type="ORF">HMPREF1863_01615</name>
</gene>
<dbReference type="Gene3D" id="2.40.50.140">
    <property type="entry name" value="Nucleic acid-binding proteins"/>
    <property type="match status" value="1"/>
</dbReference>
<comment type="similarity">
    <text evidence="10">Belongs to the TRAFAC class YlqF/YawG GTPase family. RsgA subfamily.</text>
</comment>
<dbReference type="CDD" id="cd01854">
    <property type="entry name" value="YjeQ_EngC"/>
    <property type="match status" value="1"/>
</dbReference>
<feature type="domain" description="CP-type G" evidence="12">
    <location>
        <begin position="66"/>
        <end position="222"/>
    </location>
</feature>
<evidence type="ECO:0000256" key="5">
    <source>
        <dbReference type="ARBA" id="ARBA00022741"/>
    </source>
</evidence>
<dbReference type="InterPro" id="IPR027417">
    <property type="entry name" value="P-loop_NTPase"/>
</dbReference>
<keyword evidence="8 10" id="KW-0694">RNA-binding</keyword>
<evidence type="ECO:0000256" key="3">
    <source>
        <dbReference type="ARBA" id="ARBA00022723"/>
    </source>
</evidence>
<evidence type="ECO:0000256" key="8">
    <source>
        <dbReference type="ARBA" id="ARBA00022884"/>
    </source>
</evidence>
<dbReference type="NCBIfam" id="TIGR00157">
    <property type="entry name" value="ribosome small subunit-dependent GTPase A"/>
    <property type="match status" value="1"/>
</dbReference>
<dbReference type="InterPro" id="IPR030378">
    <property type="entry name" value="G_CP_dom"/>
</dbReference>
<reference evidence="14" key="1">
    <citation type="submission" date="2016-01" db="EMBL/GenBank/DDBJ databases">
        <authorList>
            <person name="Mitreva M."/>
            <person name="Pepin K.H."/>
            <person name="Mihindukulasuriya K.A."/>
            <person name="Fulton R."/>
            <person name="Fronick C."/>
            <person name="O'Laughlin M."/>
            <person name="Miner T."/>
            <person name="Herter B."/>
            <person name="Rosa B.A."/>
            <person name="Cordes M."/>
            <person name="Tomlinson C."/>
            <person name="Wollam A."/>
            <person name="Palsikar V.B."/>
            <person name="Mardis E.R."/>
            <person name="Wilson R.K."/>
        </authorList>
    </citation>
    <scope>NUCLEOTIDE SEQUENCE [LARGE SCALE GENOMIC DNA]</scope>
    <source>
        <strain evidence="14">DNF00729</strain>
    </source>
</reference>
<proteinExistence type="inferred from homology"/>
<dbReference type="PANTHER" id="PTHR32120:SF11">
    <property type="entry name" value="SMALL RIBOSOMAL SUBUNIT BIOGENESIS GTPASE RSGA 1, MITOCHONDRIAL-RELATED"/>
    <property type="match status" value="1"/>
</dbReference>
<dbReference type="RefSeq" id="WP_068369410.1">
    <property type="nucleotide sequence ID" value="NZ_CAIJCT010000010.1"/>
</dbReference>
<dbReference type="GO" id="GO:0005737">
    <property type="term" value="C:cytoplasm"/>
    <property type="evidence" value="ECO:0007669"/>
    <property type="project" value="UniProtKB-SubCell"/>
</dbReference>
<evidence type="ECO:0000256" key="4">
    <source>
        <dbReference type="ARBA" id="ARBA00022730"/>
    </source>
</evidence>
<dbReference type="GO" id="GO:0019843">
    <property type="term" value="F:rRNA binding"/>
    <property type="evidence" value="ECO:0007669"/>
    <property type="project" value="UniProtKB-KW"/>
</dbReference>
<dbReference type="Pfam" id="PF16745">
    <property type="entry name" value="RsgA_N"/>
    <property type="match status" value="1"/>
</dbReference>
<feature type="binding site" evidence="10">
    <location>
        <position position="251"/>
    </location>
    <ligand>
        <name>Zn(2+)</name>
        <dbReference type="ChEBI" id="CHEBI:29105"/>
    </ligand>
</feature>
<dbReference type="OrthoDB" id="9809485at2"/>
<dbReference type="PROSITE" id="PS50936">
    <property type="entry name" value="ENGC_GTPASE"/>
    <property type="match status" value="1"/>
</dbReference>
<evidence type="ECO:0000256" key="9">
    <source>
        <dbReference type="ARBA" id="ARBA00023134"/>
    </source>
</evidence>
<feature type="binding site" evidence="10">
    <location>
        <begin position="165"/>
        <end position="173"/>
    </location>
    <ligand>
        <name>GTP</name>
        <dbReference type="ChEBI" id="CHEBI:37565"/>
    </ligand>
</feature>
<evidence type="ECO:0000313" key="13">
    <source>
        <dbReference type="EMBL" id="KXB65107.1"/>
    </source>
</evidence>
<keyword evidence="9 10" id="KW-0342">GTP-binding</keyword>
<keyword evidence="1 10" id="KW-0963">Cytoplasm</keyword>
<protein>
    <recommendedName>
        <fullName evidence="10">Small ribosomal subunit biogenesis GTPase RsgA</fullName>
        <ecNumber evidence="10">3.6.1.-</ecNumber>
    </recommendedName>
</protein>
<keyword evidence="4 10" id="KW-0699">rRNA-binding</keyword>
<comment type="subunit">
    <text evidence="10">Monomer. Associates with 30S ribosomal subunit, binds 16S rRNA.</text>
</comment>
<keyword evidence="7 10" id="KW-0862">Zinc</keyword>
<dbReference type="PATRIC" id="fig|755172.3.peg.1577"/>
<dbReference type="HAMAP" id="MF_01820">
    <property type="entry name" value="GTPase_RsgA"/>
    <property type="match status" value="1"/>
</dbReference>
<dbReference type="PROSITE" id="PS51721">
    <property type="entry name" value="G_CP"/>
    <property type="match status" value="1"/>
</dbReference>
<name>A0A134ABL4_9FIRM</name>
<dbReference type="GO" id="GO:0046872">
    <property type="term" value="F:metal ion binding"/>
    <property type="evidence" value="ECO:0007669"/>
    <property type="project" value="UniProtKB-KW"/>
</dbReference>
<dbReference type="CDD" id="cd04466">
    <property type="entry name" value="S1_YloQ_GTPase"/>
    <property type="match status" value="1"/>
</dbReference>
<evidence type="ECO:0000256" key="10">
    <source>
        <dbReference type="HAMAP-Rule" id="MF_01820"/>
    </source>
</evidence>
<dbReference type="InterPro" id="IPR004881">
    <property type="entry name" value="Ribosome_biogen_GTPase_RsgA"/>
</dbReference>
<dbReference type="STRING" id="755172.HMPREF1863_01615"/>
<keyword evidence="5 10" id="KW-0547">Nucleotide-binding</keyword>
<evidence type="ECO:0000256" key="2">
    <source>
        <dbReference type="ARBA" id="ARBA00022517"/>
    </source>
</evidence>
<keyword evidence="14" id="KW-1185">Reference proteome</keyword>
<comment type="subcellular location">
    <subcellularLocation>
        <location evidence="10">Cytoplasm</location>
    </subcellularLocation>
</comment>
<dbReference type="EC" id="3.6.1.-" evidence="10"/>
<dbReference type="GO" id="GO:0003924">
    <property type="term" value="F:GTPase activity"/>
    <property type="evidence" value="ECO:0007669"/>
    <property type="project" value="UniProtKB-UniRule"/>
</dbReference>